<organism evidence="5 6">
    <name type="scientific">Bdellovibrio bacteriovorus str. Tiberius</name>
    <dbReference type="NCBI Taxonomy" id="1069642"/>
    <lineage>
        <taxon>Bacteria</taxon>
        <taxon>Pseudomonadati</taxon>
        <taxon>Bdellovibrionota</taxon>
        <taxon>Bdellovibrionia</taxon>
        <taxon>Bdellovibrionales</taxon>
        <taxon>Pseudobdellovibrionaceae</taxon>
        <taxon>Bdellovibrio</taxon>
    </lineage>
</organism>
<dbReference type="Gene3D" id="3.40.50.150">
    <property type="entry name" value="Vaccinia Virus protein VP39"/>
    <property type="match status" value="1"/>
</dbReference>
<name>K7YK16_BDEBC</name>
<dbReference type="Proteomes" id="UP000010074">
    <property type="component" value="Chromosome"/>
</dbReference>
<dbReference type="GO" id="GO:0032259">
    <property type="term" value="P:methylation"/>
    <property type="evidence" value="ECO:0007669"/>
    <property type="project" value="UniProtKB-KW"/>
</dbReference>
<evidence type="ECO:0000256" key="4">
    <source>
        <dbReference type="RuleBase" id="RU362030"/>
    </source>
</evidence>
<dbReference type="RefSeq" id="WP_015089515.1">
    <property type="nucleotide sequence ID" value="NC_019567.1"/>
</dbReference>
<evidence type="ECO:0000256" key="2">
    <source>
        <dbReference type="ARBA" id="ARBA00022603"/>
    </source>
</evidence>
<keyword evidence="4" id="KW-0949">S-adenosyl-L-methionine</keyword>
<reference evidence="5 6" key="1">
    <citation type="journal article" date="2012" name="BMC Genomics">
        <title>Genome analysis of a simultaneously predatory and prey-independent, novel Bdellovibrio bacteriovorus from the River Tiber, supports in silico predictions of both ancient and recent lateral gene transfer from diverse bacteria.</title>
        <authorList>
            <person name="Hobley L."/>
            <person name="Lerner T.R."/>
            <person name="Williams L.E."/>
            <person name="Lambert C."/>
            <person name="Till R."/>
            <person name="Milner D.S."/>
            <person name="Basford S.M."/>
            <person name="Capeness M.J."/>
            <person name="Fenton A.K."/>
            <person name="Atterbury R.J."/>
            <person name="Harris M.A."/>
            <person name="Sockett R.E."/>
        </authorList>
    </citation>
    <scope>NUCLEOTIDE SEQUENCE [LARGE SCALE GENOMIC DNA]</scope>
    <source>
        <strain evidence="5 6">Tiberius</strain>
    </source>
</reference>
<comment type="similarity">
    <text evidence="1 4">Belongs to the UPF0677 family.</text>
</comment>
<evidence type="ECO:0000256" key="1">
    <source>
        <dbReference type="ARBA" id="ARBA00008138"/>
    </source>
</evidence>
<dbReference type="STRING" id="1069642.Bdt_0322"/>
<dbReference type="InterPro" id="IPR011610">
    <property type="entry name" value="SAM_mthyl_Trfase_ML2640-like"/>
</dbReference>
<dbReference type="Pfam" id="PF04072">
    <property type="entry name" value="LCM"/>
    <property type="match status" value="1"/>
</dbReference>
<evidence type="ECO:0000313" key="5">
    <source>
        <dbReference type="EMBL" id="AFY00031.1"/>
    </source>
</evidence>
<evidence type="ECO:0000256" key="3">
    <source>
        <dbReference type="ARBA" id="ARBA00022679"/>
    </source>
</evidence>
<dbReference type="PATRIC" id="fig|1069642.3.peg.318"/>
<proteinExistence type="inferred from homology"/>
<dbReference type="SUPFAM" id="SSF53335">
    <property type="entry name" value="S-adenosyl-L-methionine-dependent methyltransferases"/>
    <property type="match status" value="1"/>
</dbReference>
<accession>K7YK16</accession>
<evidence type="ECO:0000313" key="6">
    <source>
        <dbReference type="Proteomes" id="UP000010074"/>
    </source>
</evidence>
<dbReference type="EC" id="2.1.1.-" evidence="4"/>
<dbReference type="PANTHER" id="PTHR43619">
    <property type="entry name" value="S-ADENOSYL-L-METHIONINE-DEPENDENT METHYLTRANSFERASE YKTD-RELATED"/>
    <property type="match status" value="1"/>
</dbReference>
<keyword evidence="3 5" id="KW-0808">Transferase</keyword>
<dbReference type="KEGG" id="bbat:Bdt_0322"/>
<gene>
    <name evidence="5" type="ORF">Bdt_0322</name>
</gene>
<dbReference type="InterPro" id="IPR029063">
    <property type="entry name" value="SAM-dependent_MTases_sf"/>
</dbReference>
<dbReference type="AlphaFoldDB" id="K7YK16"/>
<keyword evidence="2 4" id="KW-0489">Methyltransferase</keyword>
<comment type="function">
    <text evidence="4">Exhibits S-adenosyl-L-methionine-dependent methyltransferase activity.</text>
</comment>
<dbReference type="EMBL" id="CP002930">
    <property type="protein sequence ID" value="AFY00031.1"/>
    <property type="molecule type" value="Genomic_DNA"/>
</dbReference>
<protein>
    <recommendedName>
        <fullName evidence="4">S-adenosyl-L-methionine-dependent methyltransferase</fullName>
        <ecNumber evidence="4">2.1.1.-</ecNumber>
    </recommendedName>
</protein>
<sequence>MKNPPKTIPDHTAVRVALWRAIHLQLDAYPPVFNDDVGLKLIAPEEGWQKRGDMHPMGTKGYRASIVGRARFLEDLVLEQIKNGVDQYVILGAGLDTFAQRHPQVADKVRIFEIDQPETQAWKKKRLQETRLDTIGHLQFVPVDFEAGESWTEKLIQHGFNPGKPAVIASTGVTMYLTLAANKETLREVSQFAKGSTLAMTYMVPLDLIDPEERPGHQMVYEKAKAAGTPFISFFRPAEMTALALQAGFPNAKHVSREQIIEKYFKGRTDGLEPSKGEEFLVAQT</sequence>
<dbReference type="NCBIfam" id="TIGR00027">
    <property type="entry name" value="mthyl_TIGR00027"/>
    <property type="match status" value="1"/>
</dbReference>
<dbReference type="InterPro" id="IPR007213">
    <property type="entry name" value="Ppm1/Ppm2/Tcmp"/>
</dbReference>
<dbReference type="OrthoDB" id="9806164at2"/>
<dbReference type="HOGENOM" id="CLU_056160_3_0_7"/>
<dbReference type="PANTHER" id="PTHR43619:SF2">
    <property type="entry name" value="S-ADENOSYL-L-METHIONINE-DEPENDENT METHYLTRANSFERASES SUPERFAMILY PROTEIN"/>
    <property type="match status" value="1"/>
</dbReference>
<dbReference type="GO" id="GO:0008168">
    <property type="term" value="F:methyltransferase activity"/>
    <property type="evidence" value="ECO:0007669"/>
    <property type="project" value="UniProtKB-UniRule"/>
</dbReference>